<dbReference type="EMBL" id="CP108222">
    <property type="protein sequence ID" value="WTT16008.1"/>
    <property type="molecule type" value="Genomic_DNA"/>
</dbReference>
<organism evidence="2">
    <name type="scientific">Streptomyces sp. NBC_00093</name>
    <dbReference type="NCBI Taxonomy" id="2975649"/>
    <lineage>
        <taxon>Bacteria</taxon>
        <taxon>Bacillati</taxon>
        <taxon>Actinomycetota</taxon>
        <taxon>Actinomycetes</taxon>
        <taxon>Kitasatosporales</taxon>
        <taxon>Streptomycetaceae</taxon>
        <taxon>Streptomyces</taxon>
    </lineage>
</organism>
<protein>
    <submittedName>
        <fullName evidence="2">Uncharacterized protein</fullName>
    </submittedName>
</protein>
<accession>A0AAU1ZXH1</accession>
<reference evidence="2" key="1">
    <citation type="submission" date="2022-10" db="EMBL/GenBank/DDBJ databases">
        <title>The complete genomes of actinobacterial strains from the NBC collection.</title>
        <authorList>
            <person name="Joergensen T.S."/>
            <person name="Alvarez Arevalo M."/>
            <person name="Sterndorff E.B."/>
            <person name="Faurdal D."/>
            <person name="Vuksanovic O."/>
            <person name="Mourched A.-S."/>
            <person name="Charusanti P."/>
            <person name="Shaw S."/>
            <person name="Blin K."/>
            <person name="Weber T."/>
        </authorList>
    </citation>
    <scope>NUCLEOTIDE SEQUENCE</scope>
    <source>
        <strain evidence="2">NBC_00093</strain>
    </source>
</reference>
<sequence>MLRVVDARSGDRAVARALKTDISRGATALARTGIGGLLLTGSTLHGFGLGDARLTWSPGGVHVPAVAGGLLMHWKDGRTLTPLDPRTGRSRGRERQFEGTGPAQCPPAVYAAAGRASAALRTTAKGLTETHTRTAPAPVTALTADALGWYACAGRKTVMAVNR</sequence>
<dbReference type="AlphaFoldDB" id="A0AAU1ZXH1"/>
<evidence type="ECO:0000313" key="2">
    <source>
        <dbReference type="EMBL" id="WTT16008.1"/>
    </source>
</evidence>
<proteinExistence type="predicted"/>
<name>A0AAU1ZXH1_9ACTN</name>
<evidence type="ECO:0000256" key="1">
    <source>
        <dbReference type="SAM" id="MobiDB-lite"/>
    </source>
</evidence>
<feature type="region of interest" description="Disordered" evidence="1">
    <location>
        <begin position="84"/>
        <end position="104"/>
    </location>
</feature>
<gene>
    <name evidence="2" type="ORF">OHA22_10910</name>
</gene>